<comment type="subcellular location">
    <subcellularLocation>
        <location evidence="1">Nucleus</location>
    </subcellularLocation>
</comment>
<evidence type="ECO:0000259" key="4">
    <source>
        <dbReference type="PROSITE" id="PS50102"/>
    </source>
</evidence>
<protein>
    <recommendedName>
        <fullName evidence="4">RRM domain-containing protein</fullName>
    </recommendedName>
</protein>
<dbReference type="AlphaFoldDB" id="A0A819FPI9"/>
<gene>
    <name evidence="5" type="ORF">FNK824_LOCUS18900</name>
</gene>
<evidence type="ECO:0000256" key="3">
    <source>
        <dbReference type="PROSITE-ProRule" id="PRU00176"/>
    </source>
</evidence>
<keyword evidence="2" id="KW-0539">Nucleus</keyword>
<dbReference type="GO" id="GO:0003723">
    <property type="term" value="F:RNA binding"/>
    <property type="evidence" value="ECO:0007669"/>
    <property type="project" value="UniProtKB-UniRule"/>
</dbReference>
<dbReference type="InterPro" id="IPR012677">
    <property type="entry name" value="Nucleotide-bd_a/b_plait_sf"/>
</dbReference>
<evidence type="ECO:0000256" key="1">
    <source>
        <dbReference type="ARBA" id="ARBA00004123"/>
    </source>
</evidence>
<name>A0A819FPI9_9BILA</name>
<dbReference type="GO" id="GO:0005654">
    <property type="term" value="C:nucleoplasm"/>
    <property type="evidence" value="ECO:0007669"/>
    <property type="project" value="TreeGrafter"/>
</dbReference>
<proteinExistence type="predicted"/>
<dbReference type="Proteomes" id="UP000663874">
    <property type="component" value="Unassembled WGS sequence"/>
</dbReference>
<dbReference type="InterPro" id="IPR035979">
    <property type="entry name" value="RBD_domain_sf"/>
</dbReference>
<dbReference type="PROSITE" id="PS50102">
    <property type="entry name" value="RRM"/>
    <property type="match status" value="1"/>
</dbReference>
<dbReference type="SMART" id="SM00360">
    <property type="entry name" value="RRM"/>
    <property type="match status" value="2"/>
</dbReference>
<dbReference type="SUPFAM" id="SSF54928">
    <property type="entry name" value="RNA-binding domain, RBD"/>
    <property type="match status" value="2"/>
</dbReference>
<evidence type="ECO:0000256" key="2">
    <source>
        <dbReference type="ARBA" id="ARBA00023242"/>
    </source>
</evidence>
<comment type="caution">
    <text evidence="5">The sequence shown here is derived from an EMBL/GenBank/DDBJ whole genome shotgun (WGS) entry which is preliminary data.</text>
</comment>
<dbReference type="InterPro" id="IPR000504">
    <property type="entry name" value="RRM_dom"/>
</dbReference>
<dbReference type="EMBL" id="CAJOBE010003239">
    <property type="protein sequence ID" value="CAF3869016.1"/>
    <property type="molecule type" value="Genomic_DNA"/>
</dbReference>
<dbReference type="GO" id="GO:0010468">
    <property type="term" value="P:regulation of gene expression"/>
    <property type="evidence" value="ECO:0007669"/>
    <property type="project" value="TreeGrafter"/>
</dbReference>
<dbReference type="GO" id="GO:0000785">
    <property type="term" value="C:chromatin"/>
    <property type="evidence" value="ECO:0007669"/>
    <property type="project" value="TreeGrafter"/>
</dbReference>
<feature type="domain" description="RRM" evidence="4">
    <location>
        <begin position="283"/>
        <end position="365"/>
    </location>
</feature>
<organism evidence="5 6">
    <name type="scientific">Rotaria sordida</name>
    <dbReference type="NCBI Taxonomy" id="392033"/>
    <lineage>
        <taxon>Eukaryota</taxon>
        <taxon>Metazoa</taxon>
        <taxon>Spiralia</taxon>
        <taxon>Gnathifera</taxon>
        <taxon>Rotifera</taxon>
        <taxon>Eurotatoria</taxon>
        <taxon>Bdelloidea</taxon>
        <taxon>Philodinida</taxon>
        <taxon>Philodinidae</taxon>
        <taxon>Rotaria</taxon>
    </lineage>
</organism>
<dbReference type="PANTHER" id="PTHR48033">
    <property type="entry name" value="RNA-BINDING (RRM/RBD/RNP MOTIFS) FAMILY PROTEIN"/>
    <property type="match status" value="1"/>
</dbReference>
<reference evidence="5" key="1">
    <citation type="submission" date="2021-02" db="EMBL/GenBank/DDBJ databases">
        <authorList>
            <person name="Nowell W R."/>
        </authorList>
    </citation>
    <scope>NUCLEOTIDE SEQUENCE</scope>
</reference>
<sequence length="577" mass="67822">MEWLWKWTSNGIQLITTLKKNQPEIVVTPTCTNLCLHLHSLTFQFQQHTPDGSVTHYSPLEIILDVSSHLSYLNVRWRDLYSHCSEFLMNSNLIKSSIENVSLCVYIGNTCSFDDEILINYCSQYGQIKSCSIDKCPYEKRLFCDYRIIEFADKQQLEYFLNKSLHEIDSIKLDVKLYKNLLDNNDILNIDRKIFIGPIFNSNDINLIVEFYKIIDPRLEYNISKQDKQIYILFEFSNREYVRTIIQQKTILKTIDNQIFTIHKAINPIEFIKKKISVTNSQYQICINGLNDKITETMLIDYFDKRASVVACHILSIDRKRAIIEFENEKFVQKFLDMRFINFNGINLSLNKVSNNLTSVSPSNTTIDNQQQYNNDHPDYLHETTRSNIITSDLTHPSPIRQNQTILSDLSTVQQVNSYQQQQQQSISTFNCQPSPLVTEPISDSSPDINECGWSSPPRNVINHCLPINQSVEHVSSNPCLRTMNINIDQENQTRIIETDTKLIKNDILKFIEQFQNEIDQIKDEYMIKYTKDRTNIEHEMNRLINDQRITFNKVKRCLYDNRRRSNKSHDYQRKHI</sequence>
<evidence type="ECO:0000313" key="6">
    <source>
        <dbReference type="Proteomes" id="UP000663874"/>
    </source>
</evidence>
<accession>A0A819FPI9</accession>
<dbReference type="PANTHER" id="PTHR48033:SF10">
    <property type="entry name" value="RNA-BINDING PROTEIN SQUID"/>
    <property type="match status" value="1"/>
</dbReference>
<dbReference type="CDD" id="cd00590">
    <property type="entry name" value="RRM_SF"/>
    <property type="match status" value="1"/>
</dbReference>
<keyword evidence="3" id="KW-0694">RNA-binding</keyword>
<dbReference type="Gene3D" id="3.30.70.330">
    <property type="match status" value="1"/>
</dbReference>
<evidence type="ECO:0000313" key="5">
    <source>
        <dbReference type="EMBL" id="CAF3869016.1"/>
    </source>
</evidence>